<sequence length="390" mass="39761">MPAFPMTLPALAAVSYSAALAVFMLDPMLARIVSDLDADADRAFLVTTAFALPYALAQPFIGALADQLGRVKVMLTSLAAAVIATALGAAAPSLDMLIVSRFAAGFFTAGASTLCFAVAGDLLSETKRQIGFSRISAAGVGGSLSGAIASGLVADLLHWRAAILIVAAAGALSLAGAFLVLQSQWSVPPRRFVLKEAATAFGSLFRIAGLRWCFAAQMVATGLMMGLFPHIAFLVASTGDNRAFVVSTILAGFMVGSILYGLAAGLILGSLGRVGAMRCGGVLVAAALVAFGAPPDPALHFSVLVAAGIGYRALQNPLHTFAAEVAPALRGSALALYAMFSVLGQSIAPLAYARGFAVIGTMETLIIASTLFAALALLASRLLRPSQPSA</sequence>
<dbReference type="PANTHER" id="PTHR43124">
    <property type="entry name" value="PURINE EFFLUX PUMP PBUE"/>
    <property type="match status" value="1"/>
</dbReference>
<feature type="transmembrane region" description="Helical" evidence="6">
    <location>
        <begin position="103"/>
        <end position="123"/>
    </location>
</feature>
<dbReference type="InterPro" id="IPR011701">
    <property type="entry name" value="MFS"/>
</dbReference>
<evidence type="ECO:0000256" key="1">
    <source>
        <dbReference type="ARBA" id="ARBA00004651"/>
    </source>
</evidence>
<name>A0A931FS80_9HYPH</name>
<evidence type="ECO:0000256" key="5">
    <source>
        <dbReference type="ARBA" id="ARBA00023136"/>
    </source>
</evidence>
<dbReference type="PANTHER" id="PTHR43124:SF3">
    <property type="entry name" value="CHLORAMPHENICOL EFFLUX PUMP RV0191"/>
    <property type="match status" value="1"/>
</dbReference>
<protein>
    <submittedName>
        <fullName evidence="8">MFS transporter</fullName>
    </submittedName>
</protein>
<evidence type="ECO:0000256" key="4">
    <source>
        <dbReference type="ARBA" id="ARBA00022989"/>
    </source>
</evidence>
<keyword evidence="5 6" id="KW-0472">Membrane</keyword>
<comment type="subcellular location">
    <subcellularLocation>
        <location evidence="1">Cell membrane</location>
        <topology evidence="1">Multi-pass membrane protein</topology>
    </subcellularLocation>
</comment>
<dbReference type="PROSITE" id="PS50850">
    <property type="entry name" value="MFS"/>
    <property type="match status" value="1"/>
</dbReference>
<keyword evidence="9" id="KW-1185">Reference proteome</keyword>
<evidence type="ECO:0000256" key="6">
    <source>
        <dbReference type="SAM" id="Phobius"/>
    </source>
</evidence>
<dbReference type="EMBL" id="JADQDO010000012">
    <property type="protein sequence ID" value="MBF9235328.1"/>
    <property type="molecule type" value="Genomic_DNA"/>
</dbReference>
<dbReference type="Proteomes" id="UP000599312">
    <property type="component" value="Unassembled WGS sequence"/>
</dbReference>
<evidence type="ECO:0000259" key="7">
    <source>
        <dbReference type="PROSITE" id="PS50850"/>
    </source>
</evidence>
<feature type="transmembrane region" description="Helical" evidence="6">
    <location>
        <begin position="159"/>
        <end position="181"/>
    </location>
</feature>
<feature type="transmembrane region" description="Helical" evidence="6">
    <location>
        <begin position="365"/>
        <end position="383"/>
    </location>
</feature>
<evidence type="ECO:0000313" key="8">
    <source>
        <dbReference type="EMBL" id="MBF9235328.1"/>
    </source>
</evidence>
<dbReference type="Gene3D" id="1.20.1250.20">
    <property type="entry name" value="MFS general substrate transporter like domains"/>
    <property type="match status" value="1"/>
</dbReference>
<dbReference type="InterPro" id="IPR036259">
    <property type="entry name" value="MFS_trans_sf"/>
</dbReference>
<keyword evidence="4 6" id="KW-1133">Transmembrane helix</keyword>
<keyword evidence="2" id="KW-1003">Cell membrane</keyword>
<organism evidence="8 9">
    <name type="scientific">Microvirga alba</name>
    <dbReference type="NCBI Taxonomy" id="2791025"/>
    <lineage>
        <taxon>Bacteria</taxon>
        <taxon>Pseudomonadati</taxon>
        <taxon>Pseudomonadota</taxon>
        <taxon>Alphaproteobacteria</taxon>
        <taxon>Hyphomicrobiales</taxon>
        <taxon>Methylobacteriaceae</taxon>
        <taxon>Microvirga</taxon>
    </lineage>
</organism>
<dbReference type="InterPro" id="IPR020846">
    <property type="entry name" value="MFS_dom"/>
</dbReference>
<dbReference type="SUPFAM" id="SSF103473">
    <property type="entry name" value="MFS general substrate transporter"/>
    <property type="match status" value="1"/>
</dbReference>
<evidence type="ECO:0000256" key="3">
    <source>
        <dbReference type="ARBA" id="ARBA00022692"/>
    </source>
</evidence>
<comment type="caution">
    <text evidence="8">The sequence shown here is derived from an EMBL/GenBank/DDBJ whole genome shotgun (WGS) entry which is preliminary data.</text>
</comment>
<feature type="transmembrane region" description="Helical" evidence="6">
    <location>
        <begin position="73"/>
        <end position="91"/>
    </location>
</feature>
<evidence type="ECO:0000313" key="9">
    <source>
        <dbReference type="Proteomes" id="UP000599312"/>
    </source>
</evidence>
<dbReference type="RefSeq" id="WP_196273322.1">
    <property type="nucleotide sequence ID" value="NZ_JADQDO010000012.1"/>
</dbReference>
<dbReference type="GO" id="GO:0022857">
    <property type="term" value="F:transmembrane transporter activity"/>
    <property type="evidence" value="ECO:0007669"/>
    <property type="project" value="InterPro"/>
</dbReference>
<feature type="transmembrane region" description="Helical" evidence="6">
    <location>
        <begin position="135"/>
        <end position="153"/>
    </location>
</feature>
<reference evidence="8" key="1">
    <citation type="submission" date="2020-11" db="EMBL/GenBank/DDBJ databases">
        <authorList>
            <person name="Kim M.K."/>
        </authorList>
    </citation>
    <scope>NUCLEOTIDE SEQUENCE</scope>
    <source>
        <strain evidence="8">BT350</strain>
    </source>
</reference>
<dbReference type="InterPro" id="IPR001958">
    <property type="entry name" value="Tet-R_TetA/multi-R_MdtG-like"/>
</dbReference>
<accession>A0A931FS80</accession>
<dbReference type="InterPro" id="IPR050189">
    <property type="entry name" value="MFS_Efflux_Transporters"/>
</dbReference>
<feature type="domain" description="Major facilitator superfamily (MFS) profile" evidence="7">
    <location>
        <begin position="7"/>
        <end position="388"/>
    </location>
</feature>
<dbReference type="Pfam" id="PF07690">
    <property type="entry name" value="MFS_1"/>
    <property type="match status" value="1"/>
</dbReference>
<dbReference type="AlphaFoldDB" id="A0A931FS80"/>
<feature type="transmembrane region" description="Helical" evidence="6">
    <location>
        <begin position="43"/>
        <end position="61"/>
    </location>
</feature>
<feature type="transmembrane region" description="Helical" evidence="6">
    <location>
        <begin position="243"/>
        <end position="268"/>
    </location>
</feature>
<evidence type="ECO:0000256" key="2">
    <source>
        <dbReference type="ARBA" id="ARBA00022475"/>
    </source>
</evidence>
<feature type="transmembrane region" description="Helical" evidence="6">
    <location>
        <begin position="212"/>
        <end position="237"/>
    </location>
</feature>
<dbReference type="GO" id="GO:0005886">
    <property type="term" value="C:plasma membrane"/>
    <property type="evidence" value="ECO:0007669"/>
    <property type="project" value="UniProtKB-SubCell"/>
</dbReference>
<proteinExistence type="predicted"/>
<gene>
    <name evidence="8" type="ORF">I2H38_18310</name>
</gene>
<dbReference type="PRINTS" id="PR01035">
    <property type="entry name" value="TCRTETA"/>
</dbReference>
<keyword evidence="3 6" id="KW-0812">Transmembrane</keyword>